<feature type="compositionally biased region" description="Basic and acidic residues" evidence="18">
    <location>
        <begin position="331"/>
        <end position="342"/>
    </location>
</feature>
<keyword evidence="11 19" id="KW-1133">Transmembrane helix</keyword>
<dbReference type="PRINTS" id="PR01166">
    <property type="entry name" value="CYCOXIDASEII"/>
</dbReference>
<keyword evidence="14" id="KW-0564">Palmitate</keyword>
<evidence type="ECO:0000256" key="18">
    <source>
        <dbReference type="SAM" id="MobiDB-lite"/>
    </source>
</evidence>
<dbReference type="RefSeq" id="WP_009383685.1">
    <property type="nucleotide sequence ID" value="NZ_AMSQ01000009.1"/>
</dbReference>
<evidence type="ECO:0000256" key="6">
    <source>
        <dbReference type="ARBA" id="ARBA00022475"/>
    </source>
</evidence>
<accession>K9AKF2</accession>
<gene>
    <name evidence="22" type="ORF">C273_06967</name>
</gene>
<evidence type="ECO:0000313" key="22">
    <source>
        <dbReference type="EMBL" id="EKU47764.1"/>
    </source>
</evidence>
<evidence type="ECO:0000256" key="13">
    <source>
        <dbReference type="ARBA" id="ARBA00023136"/>
    </source>
</evidence>
<evidence type="ECO:0000259" key="21">
    <source>
        <dbReference type="PROSITE" id="PS50999"/>
    </source>
</evidence>
<dbReference type="AlphaFoldDB" id="K9AKF2"/>
<keyword evidence="13 19" id="KW-0472">Membrane</keyword>
<feature type="transmembrane region" description="Helical" evidence="19">
    <location>
        <begin position="38"/>
        <end position="63"/>
    </location>
</feature>
<evidence type="ECO:0000256" key="14">
    <source>
        <dbReference type="ARBA" id="ARBA00023139"/>
    </source>
</evidence>
<dbReference type="InterPro" id="IPR011759">
    <property type="entry name" value="Cyt_c_oxidase_su2_TM_dom"/>
</dbReference>
<keyword evidence="10" id="KW-0249">Electron transport</keyword>
<feature type="domain" description="Cytochrome oxidase subunit II copper A binding" evidence="20">
    <location>
        <begin position="116"/>
        <end position="228"/>
    </location>
</feature>
<comment type="caution">
    <text evidence="22">The sequence shown here is derived from an EMBL/GenBank/DDBJ whole genome shotgun (WGS) entry which is preliminary data.</text>
</comment>
<evidence type="ECO:0000256" key="8">
    <source>
        <dbReference type="ARBA" id="ARBA00022692"/>
    </source>
</evidence>
<dbReference type="Gene3D" id="1.10.287.90">
    <property type="match status" value="1"/>
</dbReference>
<dbReference type="eggNOG" id="COG1622">
    <property type="taxonomic scope" value="Bacteria"/>
</dbReference>
<dbReference type="GO" id="GO:0004129">
    <property type="term" value="F:cytochrome-c oxidase activity"/>
    <property type="evidence" value="ECO:0007669"/>
    <property type="project" value="InterPro"/>
</dbReference>
<feature type="region of interest" description="Disordered" evidence="18">
    <location>
        <begin position="290"/>
        <end position="370"/>
    </location>
</feature>
<proteinExistence type="inferred from homology"/>
<dbReference type="InterPro" id="IPR008972">
    <property type="entry name" value="Cupredoxin"/>
</dbReference>
<feature type="transmembrane region" description="Helical" evidence="19">
    <location>
        <begin position="84"/>
        <end position="106"/>
    </location>
</feature>
<keyword evidence="8 19" id="KW-0812">Transmembrane</keyword>
<evidence type="ECO:0000256" key="10">
    <source>
        <dbReference type="ARBA" id="ARBA00022982"/>
    </source>
</evidence>
<evidence type="ECO:0000256" key="12">
    <source>
        <dbReference type="ARBA" id="ARBA00023002"/>
    </source>
</evidence>
<dbReference type="OrthoDB" id="9781261at2"/>
<dbReference type="Proteomes" id="UP000009885">
    <property type="component" value="Unassembled WGS sequence"/>
</dbReference>
<organism evidence="22 23">
    <name type="scientific">Staphylococcus massiliensis S46</name>
    <dbReference type="NCBI Taxonomy" id="1229783"/>
    <lineage>
        <taxon>Bacteria</taxon>
        <taxon>Bacillati</taxon>
        <taxon>Bacillota</taxon>
        <taxon>Bacilli</taxon>
        <taxon>Bacillales</taxon>
        <taxon>Staphylococcaceae</taxon>
        <taxon>Staphylococcus</taxon>
    </lineage>
</organism>
<dbReference type="InterPro" id="IPR045187">
    <property type="entry name" value="CcO_II"/>
</dbReference>
<dbReference type="STRING" id="1229783.C273_06967"/>
<dbReference type="GO" id="GO:0005886">
    <property type="term" value="C:plasma membrane"/>
    <property type="evidence" value="ECO:0007669"/>
    <property type="project" value="UniProtKB-SubCell"/>
</dbReference>
<sequence>MSKFKSLLLFLGAVILLSGCSNLEVLNAKGPMASDLKFLIIYSIIFMLVIVAVVFILFMIFSIKYRLKNTEKSGTMHHNSLLETVWFVIPVLILIALAIPTIQALYSAEEKPKKEEDPIVIYATSAGFKWFFSYPEEKIETVNHLTIPKDRPVVFKLQSMDTMTSFWIPQLGGQKYAMTGMTMEWTLQASEEGTFKGRNSNFNGEGFARQTFDVKAVDNKSYKEWVKKAQGEKKLTQDTFDKQILPITPNKELTFSGTHMAFVDPAADPEYIFYAYDRYKFVPKDPNFYDQKKGVSDKPVKPPRKPQITNPNYERHGMKAMILGNNESYDSEFKKEEDHNMDEMEEISEGAKSEDASKSKKKEKEHGGEH</sequence>
<dbReference type="PANTHER" id="PTHR22888:SF18">
    <property type="entry name" value="CYTOCHROME BO(3) UBIQUINOL OXIDASE SUBUNIT 2"/>
    <property type="match status" value="1"/>
</dbReference>
<dbReference type="InterPro" id="IPR006332">
    <property type="entry name" value="QoxA"/>
</dbReference>
<keyword evidence="7" id="KW-0679">Respiratory chain</keyword>
<keyword evidence="15" id="KW-0449">Lipoprotein</keyword>
<evidence type="ECO:0000256" key="9">
    <source>
        <dbReference type="ARBA" id="ARBA00022729"/>
    </source>
</evidence>
<comment type="function">
    <text evidence="16">Catalyzes quinol oxidation with the concomitant reduction of oxygen to water. Subunit II transfers the electrons from a quinol to the binuclear center of the catalytic subunit I.</text>
</comment>
<keyword evidence="12" id="KW-0560">Oxidoreductase</keyword>
<dbReference type="EMBL" id="AMSQ01000009">
    <property type="protein sequence ID" value="EKU47764.1"/>
    <property type="molecule type" value="Genomic_DNA"/>
</dbReference>
<dbReference type="PATRIC" id="fig|1229783.3.peg.1406"/>
<evidence type="ECO:0000256" key="15">
    <source>
        <dbReference type="ARBA" id="ARBA00023288"/>
    </source>
</evidence>
<dbReference type="GO" id="GO:0042773">
    <property type="term" value="P:ATP synthesis coupled electron transport"/>
    <property type="evidence" value="ECO:0007669"/>
    <property type="project" value="TreeGrafter"/>
</dbReference>
<dbReference type="Gene3D" id="2.60.40.420">
    <property type="entry name" value="Cupredoxins - blue copper proteins"/>
    <property type="match status" value="1"/>
</dbReference>
<evidence type="ECO:0000256" key="4">
    <source>
        <dbReference type="ARBA" id="ARBA00021620"/>
    </source>
</evidence>
<evidence type="ECO:0000256" key="5">
    <source>
        <dbReference type="ARBA" id="ARBA00022448"/>
    </source>
</evidence>
<dbReference type="PROSITE" id="PS50857">
    <property type="entry name" value="COX2_CUA"/>
    <property type="match status" value="1"/>
</dbReference>
<dbReference type="GO" id="GO:0005507">
    <property type="term" value="F:copper ion binding"/>
    <property type="evidence" value="ECO:0007669"/>
    <property type="project" value="InterPro"/>
</dbReference>
<evidence type="ECO:0000256" key="16">
    <source>
        <dbReference type="ARBA" id="ARBA00024727"/>
    </source>
</evidence>
<name>K9AKF2_9STAP</name>
<dbReference type="InterPro" id="IPR002429">
    <property type="entry name" value="CcO_II-like_C"/>
</dbReference>
<evidence type="ECO:0000313" key="23">
    <source>
        <dbReference type="Proteomes" id="UP000009885"/>
    </source>
</evidence>
<feature type="compositionally biased region" description="Basic and acidic residues" evidence="18">
    <location>
        <begin position="349"/>
        <end position="370"/>
    </location>
</feature>
<evidence type="ECO:0000256" key="11">
    <source>
        <dbReference type="ARBA" id="ARBA00022989"/>
    </source>
</evidence>
<dbReference type="CDD" id="cd04212">
    <property type="entry name" value="CuRO_UO_II"/>
    <property type="match status" value="1"/>
</dbReference>
<evidence type="ECO:0000256" key="19">
    <source>
        <dbReference type="SAM" id="Phobius"/>
    </source>
</evidence>
<dbReference type="GO" id="GO:0009486">
    <property type="term" value="F:cytochrome bo3 ubiquinol oxidase activity"/>
    <property type="evidence" value="ECO:0007669"/>
    <property type="project" value="InterPro"/>
</dbReference>
<evidence type="ECO:0000256" key="2">
    <source>
        <dbReference type="ARBA" id="ARBA00004651"/>
    </source>
</evidence>
<evidence type="ECO:0000256" key="1">
    <source>
        <dbReference type="ARBA" id="ARBA00000725"/>
    </source>
</evidence>
<evidence type="ECO:0000256" key="7">
    <source>
        <dbReference type="ARBA" id="ARBA00022660"/>
    </source>
</evidence>
<evidence type="ECO:0000256" key="3">
    <source>
        <dbReference type="ARBA" id="ARBA00007866"/>
    </source>
</evidence>
<dbReference type="SUPFAM" id="SSF49503">
    <property type="entry name" value="Cupredoxins"/>
    <property type="match status" value="1"/>
</dbReference>
<keyword evidence="5" id="KW-0813">Transport</keyword>
<comment type="similarity">
    <text evidence="3">Belongs to the cytochrome c oxidase subunit 2 family.</text>
</comment>
<reference evidence="22 23" key="1">
    <citation type="journal article" date="2013" name="Genome Announc.">
        <title>Genome Sequence of Staphylococcus massiliensis Strain S46, Isolated from the Surface of Healthy Human Skin.</title>
        <authorList>
            <person name="Srivastav R."/>
            <person name="Singh A."/>
            <person name="Jangir P.K."/>
            <person name="Kumari C."/>
            <person name="Muduli S."/>
            <person name="Sharma R."/>
        </authorList>
    </citation>
    <scope>NUCLEOTIDE SEQUENCE [LARGE SCALE GENOMIC DNA]</scope>
    <source>
        <strain evidence="22 23">S46</strain>
    </source>
</reference>
<dbReference type="InterPro" id="IPR036257">
    <property type="entry name" value="Cyt_c_oxidase_su2_TM_sf"/>
</dbReference>
<dbReference type="PROSITE" id="PS50999">
    <property type="entry name" value="COX2_TM"/>
    <property type="match status" value="1"/>
</dbReference>
<dbReference type="NCBIfam" id="TIGR01432">
    <property type="entry name" value="QOXA"/>
    <property type="match status" value="1"/>
</dbReference>
<comment type="subcellular location">
    <subcellularLocation>
        <location evidence="2">Cell membrane</location>
        <topology evidence="2">Multi-pass membrane protein</topology>
    </subcellularLocation>
</comment>
<keyword evidence="9" id="KW-0732">Signal</keyword>
<dbReference type="PANTHER" id="PTHR22888">
    <property type="entry name" value="CYTOCHROME C OXIDASE, SUBUNIT II"/>
    <property type="match status" value="1"/>
</dbReference>
<feature type="domain" description="Cytochrome oxidase subunit II transmembrane region profile" evidence="21">
    <location>
        <begin position="17"/>
        <end position="112"/>
    </location>
</feature>
<evidence type="ECO:0000256" key="17">
    <source>
        <dbReference type="ARBA" id="ARBA00033219"/>
    </source>
</evidence>
<keyword evidence="6" id="KW-1003">Cell membrane</keyword>
<dbReference type="Pfam" id="PF02790">
    <property type="entry name" value="COX2_TM"/>
    <property type="match status" value="1"/>
</dbReference>
<keyword evidence="23" id="KW-1185">Reference proteome</keyword>
<dbReference type="InterPro" id="IPR034227">
    <property type="entry name" value="CuRO_UO_II"/>
</dbReference>
<dbReference type="SUPFAM" id="SSF81464">
    <property type="entry name" value="Cytochrome c oxidase subunit II-like, transmembrane region"/>
    <property type="match status" value="1"/>
</dbReference>
<dbReference type="GO" id="GO:0016682">
    <property type="term" value="F:oxidoreductase activity, acting on diphenols and related substances as donors, oxygen as acceptor"/>
    <property type="evidence" value="ECO:0007669"/>
    <property type="project" value="InterPro"/>
</dbReference>
<dbReference type="PROSITE" id="PS51257">
    <property type="entry name" value="PROKAR_LIPOPROTEIN"/>
    <property type="match status" value="1"/>
</dbReference>
<comment type="catalytic activity">
    <reaction evidence="1">
        <text>2 a quinol + O2 = 2 a quinone + 2 H2O</text>
        <dbReference type="Rhea" id="RHEA:55376"/>
        <dbReference type="ChEBI" id="CHEBI:15377"/>
        <dbReference type="ChEBI" id="CHEBI:15379"/>
        <dbReference type="ChEBI" id="CHEBI:24646"/>
        <dbReference type="ChEBI" id="CHEBI:132124"/>
    </reaction>
</comment>
<feature type="compositionally biased region" description="Basic and acidic residues" evidence="18">
    <location>
        <begin position="290"/>
        <end position="300"/>
    </location>
</feature>
<evidence type="ECO:0000259" key="20">
    <source>
        <dbReference type="PROSITE" id="PS50857"/>
    </source>
</evidence>
<protein>
    <recommendedName>
        <fullName evidence="4">Probable quinol oxidase subunit 2</fullName>
    </recommendedName>
    <alternativeName>
        <fullName evidence="17">Quinol oxidase polypeptide II</fullName>
    </alternativeName>
</protein>